<sequence length="90" mass="10080">MEVSTEKSKIMVNSNTKTSADIAMNNEKPGDKTNFTYLGATLTKNGTSTNEVGIAIIKLSRFWGIKQLHQFPHQVQILLVPHRLNLSIRL</sequence>
<comment type="caution">
    <text evidence="1">The sequence shown here is derived from an EMBL/GenBank/DDBJ whole genome shotgun (WGS) entry which is preliminary data.</text>
</comment>
<evidence type="ECO:0000313" key="1">
    <source>
        <dbReference type="EMBL" id="KAH3849206.1"/>
    </source>
</evidence>
<protein>
    <submittedName>
        <fullName evidence="1">Uncharacterized protein</fullName>
    </submittedName>
</protein>
<dbReference type="EMBL" id="JAIWYP010000003">
    <property type="protein sequence ID" value="KAH3849206.1"/>
    <property type="molecule type" value="Genomic_DNA"/>
</dbReference>
<evidence type="ECO:0000313" key="2">
    <source>
        <dbReference type="Proteomes" id="UP000828390"/>
    </source>
</evidence>
<reference evidence="1" key="2">
    <citation type="submission" date="2020-11" db="EMBL/GenBank/DDBJ databases">
        <authorList>
            <person name="McCartney M.A."/>
            <person name="Auch B."/>
            <person name="Kono T."/>
            <person name="Mallez S."/>
            <person name="Becker A."/>
            <person name="Gohl D.M."/>
            <person name="Silverstein K.A.T."/>
            <person name="Koren S."/>
            <person name="Bechman K.B."/>
            <person name="Herman A."/>
            <person name="Abrahante J.E."/>
            <person name="Garbe J."/>
        </authorList>
    </citation>
    <scope>NUCLEOTIDE SEQUENCE</scope>
    <source>
        <strain evidence="1">Duluth1</strain>
        <tissue evidence="1">Whole animal</tissue>
    </source>
</reference>
<name>A0A9D4L2E0_DREPO</name>
<reference evidence="1" key="1">
    <citation type="journal article" date="2019" name="bioRxiv">
        <title>The Genome of the Zebra Mussel, Dreissena polymorpha: A Resource for Invasive Species Research.</title>
        <authorList>
            <person name="McCartney M.A."/>
            <person name="Auch B."/>
            <person name="Kono T."/>
            <person name="Mallez S."/>
            <person name="Zhang Y."/>
            <person name="Obille A."/>
            <person name="Becker A."/>
            <person name="Abrahante J.E."/>
            <person name="Garbe J."/>
            <person name="Badalamenti J.P."/>
            <person name="Herman A."/>
            <person name="Mangelson H."/>
            <person name="Liachko I."/>
            <person name="Sullivan S."/>
            <person name="Sone E.D."/>
            <person name="Koren S."/>
            <person name="Silverstein K.A.T."/>
            <person name="Beckman K.B."/>
            <person name="Gohl D.M."/>
        </authorList>
    </citation>
    <scope>NUCLEOTIDE SEQUENCE</scope>
    <source>
        <strain evidence="1">Duluth1</strain>
        <tissue evidence="1">Whole animal</tissue>
    </source>
</reference>
<organism evidence="1 2">
    <name type="scientific">Dreissena polymorpha</name>
    <name type="common">Zebra mussel</name>
    <name type="synonym">Mytilus polymorpha</name>
    <dbReference type="NCBI Taxonomy" id="45954"/>
    <lineage>
        <taxon>Eukaryota</taxon>
        <taxon>Metazoa</taxon>
        <taxon>Spiralia</taxon>
        <taxon>Lophotrochozoa</taxon>
        <taxon>Mollusca</taxon>
        <taxon>Bivalvia</taxon>
        <taxon>Autobranchia</taxon>
        <taxon>Heteroconchia</taxon>
        <taxon>Euheterodonta</taxon>
        <taxon>Imparidentia</taxon>
        <taxon>Neoheterodontei</taxon>
        <taxon>Myida</taxon>
        <taxon>Dreissenoidea</taxon>
        <taxon>Dreissenidae</taxon>
        <taxon>Dreissena</taxon>
    </lineage>
</organism>
<keyword evidence="2" id="KW-1185">Reference proteome</keyword>
<proteinExistence type="predicted"/>
<dbReference type="Proteomes" id="UP000828390">
    <property type="component" value="Unassembled WGS sequence"/>
</dbReference>
<gene>
    <name evidence="1" type="ORF">DPMN_091602</name>
</gene>
<dbReference type="AlphaFoldDB" id="A0A9D4L2E0"/>
<accession>A0A9D4L2E0</accession>